<sequence length="820" mass="90796">MKRLLPLTLLLAPVLLPAQTITPDAKSRAAELVKHMTLEEKIDYIGGYNDFYIRAVPRLGIPEIRMADGPQGVRNDTRSTMYASGIAAAATWSPETVYNMGVGLGRDARARGVHILLGPGVNIYRSPLCGRNFEYFGEDPCLTGEIAVQYIRGVQSQGVMATVKHFAGNNQEWNRHHASSDIDERTLQEIYFPAFRRAVQDAGVGSVMSSYNPLNGVHTSENYDLAVRTLREAWGFEGIFMSDWNATYSDVGAANGGLDLEMPSGKFMNRENLLKAIETGLVREETIDLKVQHILQSLIAFGFFDRDQRDASIPEQDAVSREAALQLAREGIVLLKNDNGLLPLRGGRIAVAGPNAARVVTGGGSGYVHPCSTVPVLDGMQSLGRRWKIADLSDKLRSDLSAGGFYTDSDCREPGLRAAYFPNRKFRGTPVIERTETAVEYDWGKGSPAEGMPEDNFSIRWTGVLKPAANTTLRFTIGGDDGYRIFIGGECVAGDWGNHRLTTRSAELNLEAGRIYPVVIEYFDTASSASVHFKYEFTDLEARDEALRTADAVVLCVGFSPETEKENSDRTFSLPEGQDELIGHAASLNDRVILVVNSGGGIDMSKWHDKVAAILMAWYPGQEGGQAVAEILSGRVSPGGRLPITIEKRWEDNPVHDNYYNNVFNDYRKETYLRIAYNEGIFVGYRGYDRTRTEPLYPFGYGLSYTTFDYSNLTVTRESNVYTVSFDLTNSGKTDAAEVAQLYVSDPECSVPRPAKELKGFRKVFLRKGETKRVTLRLKDDAFAFYDSLQGKFTVEPGEFIISVGSSSADLRLRTRIVHE</sequence>
<evidence type="ECO:0000259" key="4">
    <source>
        <dbReference type="PROSITE" id="PS51820"/>
    </source>
</evidence>
<dbReference type="Pfam" id="PF01915">
    <property type="entry name" value="Glyco_hydro_3_C"/>
    <property type="match status" value="1"/>
</dbReference>
<dbReference type="SUPFAM" id="SSF51445">
    <property type="entry name" value="(Trans)glycosidases"/>
    <property type="match status" value="1"/>
</dbReference>
<comment type="similarity">
    <text evidence="1">Belongs to the glycosyl hydrolase 3 family.</text>
</comment>
<dbReference type="InterPro" id="IPR002772">
    <property type="entry name" value="Glyco_hydro_3_C"/>
</dbReference>
<evidence type="ECO:0000313" key="5">
    <source>
        <dbReference type="EMBL" id="SEA89479.1"/>
    </source>
</evidence>
<dbReference type="Pfam" id="PF07691">
    <property type="entry name" value="PA14"/>
    <property type="match status" value="1"/>
</dbReference>
<dbReference type="InterPro" id="IPR001764">
    <property type="entry name" value="Glyco_hydro_3_N"/>
</dbReference>
<feature type="domain" description="PA14" evidence="4">
    <location>
        <begin position="411"/>
        <end position="551"/>
    </location>
</feature>
<keyword evidence="3" id="KW-0732">Signal</keyword>
<dbReference type="InterPro" id="IPR036881">
    <property type="entry name" value="Glyco_hydro_3_C_sf"/>
</dbReference>
<reference evidence="5 6" key="1">
    <citation type="submission" date="2016-10" db="EMBL/GenBank/DDBJ databases">
        <authorList>
            <person name="de Groot N.N."/>
        </authorList>
    </citation>
    <scope>NUCLEOTIDE SEQUENCE [LARGE SCALE GENOMIC DNA]</scope>
    <source>
        <strain evidence="5 6">DSM 25383</strain>
    </source>
</reference>
<dbReference type="InterPro" id="IPR026891">
    <property type="entry name" value="Fn3-like"/>
</dbReference>
<proteinExistence type="inferred from homology"/>
<dbReference type="AlphaFoldDB" id="A0A1H4EWZ5"/>
<dbReference type="GO" id="GO:0005975">
    <property type="term" value="P:carbohydrate metabolic process"/>
    <property type="evidence" value="ECO:0007669"/>
    <property type="project" value="InterPro"/>
</dbReference>
<dbReference type="RefSeq" id="WP_010264997.1">
    <property type="nucleotide sequence ID" value="NZ_CAEG01000015.1"/>
</dbReference>
<evidence type="ECO:0000256" key="3">
    <source>
        <dbReference type="SAM" id="SignalP"/>
    </source>
</evidence>
<dbReference type="InterPro" id="IPR013783">
    <property type="entry name" value="Ig-like_fold"/>
</dbReference>
<dbReference type="SMART" id="SM00758">
    <property type="entry name" value="PA14"/>
    <property type="match status" value="1"/>
</dbReference>
<dbReference type="STRING" id="1033731.SAMN05444145_108125"/>
<dbReference type="InterPro" id="IPR037524">
    <property type="entry name" value="PA14/GLEYA"/>
</dbReference>
<dbReference type="OrthoDB" id="1006940at2"/>
<dbReference type="PRINTS" id="PR00133">
    <property type="entry name" value="GLHYDRLASE3"/>
</dbReference>
<feature type="chain" id="PRO_5010318208" evidence="3">
    <location>
        <begin position="19"/>
        <end position="820"/>
    </location>
</feature>
<accession>A0A1H4EWZ5</accession>
<gene>
    <name evidence="5" type="ORF">SAMN05444145_108125</name>
</gene>
<name>A0A1H4EWZ5_9BACT</name>
<organism evidence="5 6">
    <name type="scientific">Alistipes timonensis JC136</name>
    <dbReference type="NCBI Taxonomy" id="1033731"/>
    <lineage>
        <taxon>Bacteria</taxon>
        <taxon>Pseudomonadati</taxon>
        <taxon>Bacteroidota</taxon>
        <taxon>Bacteroidia</taxon>
        <taxon>Bacteroidales</taxon>
        <taxon>Rikenellaceae</taxon>
        <taxon>Alistipes</taxon>
    </lineage>
</organism>
<keyword evidence="2" id="KW-0378">Hydrolase</keyword>
<dbReference type="Gene3D" id="3.20.20.300">
    <property type="entry name" value="Glycoside hydrolase, family 3, N-terminal domain"/>
    <property type="match status" value="1"/>
</dbReference>
<dbReference type="Pfam" id="PF14310">
    <property type="entry name" value="Fn3-like"/>
    <property type="match status" value="1"/>
</dbReference>
<evidence type="ECO:0000256" key="2">
    <source>
        <dbReference type="ARBA" id="ARBA00022801"/>
    </source>
</evidence>
<dbReference type="GO" id="GO:0008422">
    <property type="term" value="F:beta-glucosidase activity"/>
    <property type="evidence" value="ECO:0007669"/>
    <property type="project" value="UniProtKB-ARBA"/>
</dbReference>
<evidence type="ECO:0000256" key="1">
    <source>
        <dbReference type="ARBA" id="ARBA00005336"/>
    </source>
</evidence>
<dbReference type="PANTHER" id="PTHR42715">
    <property type="entry name" value="BETA-GLUCOSIDASE"/>
    <property type="match status" value="1"/>
</dbReference>
<dbReference type="FunFam" id="2.60.40.10:FF:000495">
    <property type="entry name" value="Periplasmic beta-glucosidase"/>
    <property type="match status" value="1"/>
</dbReference>
<dbReference type="InterPro" id="IPR036962">
    <property type="entry name" value="Glyco_hydro_3_N_sf"/>
</dbReference>
<dbReference type="EMBL" id="FNRI01000008">
    <property type="protein sequence ID" value="SEA89479.1"/>
    <property type="molecule type" value="Genomic_DNA"/>
</dbReference>
<dbReference type="Gene3D" id="3.40.50.1700">
    <property type="entry name" value="Glycoside hydrolase family 3 C-terminal domain"/>
    <property type="match status" value="1"/>
</dbReference>
<dbReference type="PROSITE" id="PS51820">
    <property type="entry name" value="PA14"/>
    <property type="match status" value="1"/>
</dbReference>
<protein>
    <submittedName>
        <fullName evidence="5">Beta-glucosidase</fullName>
    </submittedName>
</protein>
<dbReference type="PANTHER" id="PTHR42715:SF10">
    <property type="entry name" value="BETA-GLUCOSIDASE"/>
    <property type="match status" value="1"/>
</dbReference>
<evidence type="ECO:0000313" key="6">
    <source>
        <dbReference type="Proteomes" id="UP000183253"/>
    </source>
</evidence>
<dbReference type="Gene3D" id="2.60.40.10">
    <property type="entry name" value="Immunoglobulins"/>
    <property type="match status" value="1"/>
</dbReference>
<feature type="signal peptide" evidence="3">
    <location>
        <begin position="1"/>
        <end position="18"/>
    </location>
</feature>
<dbReference type="SMART" id="SM01217">
    <property type="entry name" value="Fn3_like"/>
    <property type="match status" value="1"/>
</dbReference>
<dbReference type="InterPro" id="IPR050288">
    <property type="entry name" value="Cellulose_deg_GH3"/>
</dbReference>
<dbReference type="Proteomes" id="UP000183253">
    <property type="component" value="Unassembled WGS sequence"/>
</dbReference>
<dbReference type="Gene3D" id="2.60.120.260">
    <property type="entry name" value="Galactose-binding domain-like"/>
    <property type="match status" value="1"/>
</dbReference>
<dbReference type="InterPro" id="IPR017853">
    <property type="entry name" value="GH"/>
</dbReference>
<dbReference type="Pfam" id="PF00933">
    <property type="entry name" value="Glyco_hydro_3"/>
    <property type="match status" value="1"/>
</dbReference>
<dbReference type="InterPro" id="IPR011658">
    <property type="entry name" value="PA14_dom"/>
</dbReference>
<keyword evidence="6" id="KW-1185">Reference proteome</keyword>
<dbReference type="SUPFAM" id="SSF52279">
    <property type="entry name" value="Beta-D-glucan exohydrolase, C-terminal domain"/>
    <property type="match status" value="1"/>
</dbReference>